<proteinExistence type="predicted"/>
<evidence type="ECO:0000313" key="1">
    <source>
        <dbReference type="EMBL" id="SFQ08413.1"/>
    </source>
</evidence>
<reference evidence="2" key="1">
    <citation type="submission" date="2016-10" db="EMBL/GenBank/DDBJ databases">
        <authorList>
            <person name="Varghese N."/>
            <person name="Submissions S."/>
        </authorList>
    </citation>
    <scope>NUCLEOTIDE SEQUENCE [LARGE SCALE GENOMIC DNA]</scope>
    <source>
        <strain evidence="2">JCM 15604</strain>
    </source>
</reference>
<sequence>MTQLTFDDLATAKLPQLISRQESFEVVGLSGKLIEAVRLVESKIEVTGLTCRVYTVGRVGLAAGSFAGGVTGAFGLLSATSIALHNLVTFNPDYEIEKYPVHNRIVVRYKKKKK</sequence>
<dbReference type="RefSeq" id="WP_074916699.1">
    <property type="nucleotide sequence ID" value="NZ_FOXK01000007.1"/>
</dbReference>
<gene>
    <name evidence="1" type="ORF">SAMN05216177_107337</name>
</gene>
<accession>A0A1I5VLT2</accession>
<name>A0A1I5VLT2_9GAMM</name>
<keyword evidence="2" id="KW-1185">Reference proteome</keyword>
<dbReference type="OrthoDB" id="5677241at2"/>
<organism evidence="1 2">
    <name type="scientific">Ectopseudomonas toyotomiensis</name>
    <dbReference type="NCBI Taxonomy" id="554344"/>
    <lineage>
        <taxon>Bacteria</taxon>
        <taxon>Pseudomonadati</taxon>
        <taxon>Pseudomonadota</taxon>
        <taxon>Gammaproteobacteria</taxon>
        <taxon>Pseudomonadales</taxon>
        <taxon>Pseudomonadaceae</taxon>
        <taxon>Ectopseudomonas</taxon>
    </lineage>
</organism>
<protein>
    <submittedName>
        <fullName evidence="1">Uncharacterized protein</fullName>
    </submittedName>
</protein>
<dbReference type="EMBL" id="FOXK01000007">
    <property type="protein sequence ID" value="SFQ08413.1"/>
    <property type="molecule type" value="Genomic_DNA"/>
</dbReference>
<evidence type="ECO:0000313" key="2">
    <source>
        <dbReference type="Proteomes" id="UP000182025"/>
    </source>
</evidence>
<dbReference type="AlphaFoldDB" id="A0A1I5VLT2"/>
<dbReference type="Proteomes" id="UP000182025">
    <property type="component" value="Unassembled WGS sequence"/>
</dbReference>